<reference evidence="1" key="1">
    <citation type="submission" date="2020-08" db="EMBL/GenBank/DDBJ databases">
        <title>Multicomponent nature underlies the extraordinary mechanical properties of spider dragline silk.</title>
        <authorList>
            <person name="Kono N."/>
            <person name="Nakamura H."/>
            <person name="Mori M."/>
            <person name="Yoshida Y."/>
            <person name="Ohtoshi R."/>
            <person name="Malay A.D."/>
            <person name="Moran D.A.P."/>
            <person name="Tomita M."/>
            <person name="Numata K."/>
            <person name="Arakawa K."/>
        </authorList>
    </citation>
    <scope>NUCLEOTIDE SEQUENCE</scope>
</reference>
<dbReference type="AlphaFoldDB" id="A0A8X6W9N2"/>
<organism evidence="1 2">
    <name type="scientific">Trichonephila clavipes</name>
    <name type="common">Golden silk orbweaver</name>
    <name type="synonym">Nephila clavipes</name>
    <dbReference type="NCBI Taxonomy" id="2585209"/>
    <lineage>
        <taxon>Eukaryota</taxon>
        <taxon>Metazoa</taxon>
        <taxon>Ecdysozoa</taxon>
        <taxon>Arthropoda</taxon>
        <taxon>Chelicerata</taxon>
        <taxon>Arachnida</taxon>
        <taxon>Araneae</taxon>
        <taxon>Araneomorphae</taxon>
        <taxon>Entelegynae</taxon>
        <taxon>Araneoidea</taxon>
        <taxon>Nephilidae</taxon>
        <taxon>Trichonephila</taxon>
    </lineage>
</organism>
<accession>A0A8X6W9N2</accession>
<evidence type="ECO:0000313" key="2">
    <source>
        <dbReference type="Proteomes" id="UP000887159"/>
    </source>
</evidence>
<dbReference type="EMBL" id="BMAU01021391">
    <property type="protein sequence ID" value="GFY30146.1"/>
    <property type="molecule type" value="Genomic_DNA"/>
</dbReference>
<protein>
    <submittedName>
        <fullName evidence="1">Uncharacterized protein</fullName>
    </submittedName>
</protein>
<comment type="caution">
    <text evidence="1">The sequence shown here is derived from an EMBL/GenBank/DDBJ whole genome shotgun (WGS) entry which is preliminary data.</text>
</comment>
<gene>
    <name evidence="1" type="ORF">TNCV_3090541</name>
</gene>
<keyword evidence="2" id="KW-1185">Reference proteome</keyword>
<dbReference type="Proteomes" id="UP000887159">
    <property type="component" value="Unassembled WGS sequence"/>
</dbReference>
<proteinExistence type="predicted"/>
<name>A0A8X6W9N2_TRICX</name>
<evidence type="ECO:0000313" key="1">
    <source>
        <dbReference type="EMBL" id="GFY30146.1"/>
    </source>
</evidence>
<sequence length="71" mass="8064">MQEKRLDRALREQGRASLCDDEKSLSTSSHLIQTNTNQCPPFLVSTDRQWSCLVERSATPQRLQGKTSDTL</sequence>